<feature type="transmembrane region" description="Helical" evidence="2">
    <location>
        <begin position="157"/>
        <end position="184"/>
    </location>
</feature>
<keyword evidence="2" id="KW-0472">Membrane</keyword>
<dbReference type="SUPFAM" id="SSF48452">
    <property type="entry name" value="TPR-like"/>
    <property type="match status" value="1"/>
</dbReference>
<feature type="compositionally biased region" description="Polar residues" evidence="1">
    <location>
        <begin position="104"/>
        <end position="115"/>
    </location>
</feature>
<evidence type="ECO:0000256" key="1">
    <source>
        <dbReference type="SAM" id="MobiDB-lite"/>
    </source>
</evidence>
<evidence type="ECO:0008006" key="5">
    <source>
        <dbReference type="Google" id="ProtNLM"/>
    </source>
</evidence>
<feature type="non-terminal residue" evidence="3">
    <location>
        <position position="1"/>
    </location>
</feature>
<dbReference type="RefSeq" id="WP_283408275.1">
    <property type="nucleotide sequence ID" value="NZ_FXUF01000002.1"/>
</dbReference>
<comment type="caution">
    <text evidence="3">The sequence shown here is derived from an EMBL/GenBank/DDBJ whole genome shotgun (WGS) entry which is preliminary data.</text>
</comment>
<evidence type="ECO:0000313" key="3">
    <source>
        <dbReference type="EMBL" id="SMP45873.1"/>
    </source>
</evidence>
<dbReference type="InterPro" id="IPR011990">
    <property type="entry name" value="TPR-like_helical_dom_sf"/>
</dbReference>
<dbReference type="AlphaFoldDB" id="A0AA45WU89"/>
<reference evidence="3" key="1">
    <citation type="submission" date="2017-05" db="EMBL/GenBank/DDBJ databases">
        <authorList>
            <person name="Varghese N."/>
            <person name="Submissions S."/>
        </authorList>
    </citation>
    <scope>NUCLEOTIDE SEQUENCE</scope>
    <source>
        <strain evidence="3">Su22</strain>
    </source>
</reference>
<keyword evidence="2" id="KW-1133">Transmembrane helix</keyword>
<dbReference type="Proteomes" id="UP001158066">
    <property type="component" value="Unassembled WGS sequence"/>
</dbReference>
<sequence>VHPAEKKKSPKSFVIEGFQGFFYAFFCQTQDKCLSVKIIVIIPMHRIDTLSLPDKSTYASIYLQTATSMAIIKEFGPFIDFLMASIYNECINGHFEGSIIMSKSSAKKPSSNTSRSQKRGNRNKGVEVISNSLISQFITSDAPHELRSPLYPLQASLGVLGILLIFFSFRIPLAFFAGALLLIIRRQWRKKTDAPSVAYREAIQALRRKQHSECIEALNRVMEYPKAPPFLLMVIASCHLEQENPAAAYDAYHRYFTSTPSSEWNNPVYWSSMENYLLLSLEKNQASTAMSVAQHLSESEEARPDAGAWKSYYLGRLSFKLQRFDEARLHFESVLNQQSPKALPALDAAYYLSLLHWQLGEIESTQQQLLLIQRQSPGYKNVSLLLEILKKPDPDFDPAYIE</sequence>
<proteinExistence type="predicted"/>
<organism evidence="3 4">
    <name type="scientific">Anoxynatronum buryatiense</name>
    <dbReference type="NCBI Taxonomy" id="489973"/>
    <lineage>
        <taxon>Bacteria</taxon>
        <taxon>Bacillati</taxon>
        <taxon>Bacillota</taxon>
        <taxon>Clostridia</taxon>
        <taxon>Eubacteriales</taxon>
        <taxon>Clostridiaceae</taxon>
        <taxon>Anoxynatronum</taxon>
    </lineage>
</organism>
<keyword evidence="4" id="KW-1185">Reference proteome</keyword>
<evidence type="ECO:0000256" key="2">
    <source>
        <dbReference type="SAM" id="Phobius"/>
    </source>
</evidence>
<dbReference type="EMBL" id="FXUF01000002">
    <property type="protein sequence ID" value="SMP45873.1"/>
    <property type="molecule type" value="Genomic_DNA"/>
</dbReference>
<name>A0AA45WU89_9CLOT</name>
<feature type="region of interest" description="Disordered" evidence="1">
    <location>
        <begin position="104"/>
        <end position="123"/>
    </location>
</feature>
<evidence type="ECO:0000313" key="4">
    <source>
        <dbReference type="Proteomes" id="UP001158066"/>
    </source>
</evidence>
<gene>
    <name evidence="3" type="ORF">SAMN06296020_102378</name>
</gene>
<dbReference type="Gene3D" id="1.25.40.10">
    <property type="entry name" value="Tetratricopeptide repeat domain"/>
    <property type="match status" value="1"/>
</dbReference>
<accession>A0AA45WU89</accession>
<keyword evidence="2" id="KW-0812">Transmembrane</keyword>
<protein>
    <recommendedName>
        <fullName evidence="5">Tetratricopeptide repeat protein</fullName>
    </recommendedName>
</protein>